<feature type="compositionally biased region" description="Polar residues" evidence="1">
    <location>
        <begin position="171"/>
        <end position="183"/>
    </location>
</feature>
<reference evidence="2" key="1">
    <citation type="submission" date="2020-05" db="EMBL/GenBank/DDBJ databases">
        <title>WGS assembly of Panicum virgatum.</title>
        <authorList>
            <person name="Lovell J.T."/>
            <person name="Jenkins J."/>
            <person name="Shu S."/>
            <person name="Juenger T.E."/>
            <person name="Schmutz J."/>
        </authorList>
    </citation>
    <scope>NUCLEOTIDE SEQUENCE</scope>
    <source>
        <strain evidence="2">AP13</strain>
    </source>
</reference>
<feature type="compositionally biased region" description="Low complexity" evidence="1">
    <location>
        <begin position="98"/>
        <end position="116"/>
    </location>
</feature>
<dbReference type="Proteomes" id="UP000823388">
    <property type="component" value="Chromosome 5K"/>
</dbReference>
<organism evidence="2 3">
    <name type="scientific">Panicum virgatum</name>
    <name type="common">Blackwell switchgrass</name>
    <dbReference type="NCBI Taxonomy" id="38727"/>
    <lineage>
        <taxon>Eukaryota</taxon>
        <taxon>Viridiplantae</taxon>
        <taxon>Streptophyta</taxon>
        <taxon>Embryophyta</taxon>
        <taxon>Tracheophyta</taxon>
        <taxon>Spermatophyta</taxon>
        <taxon>Magnoliopsida</taxon>
        <taxon>Liliopsida</taxon>
        <taxon>Poales</taxon>
        <taxon>Poaceae</taxon>
        <taxon>PACMAD clade</taxon>
        <taxon>Panicoideae</taxon>
        <taxon>Panicodae</taxon>
        <taxon>Paniceae</taxon>
        <taxon>Panicinae</taxon>
        <taxon>Panicum</taxon>
        <taxon>Panicum sect. Hiantes</taxon>
    </lineage>
</organism>
<feature type="compositionally biased region" description="Low complexity" evidence="1">
    <location>
        <begin position="37"/>
        <end position="63"/>
    </location>
</feature>
<evidence type="ECO:0000256" key="1">
    <source>
        <dbReference type="SAM" id="MobiDB-lite"/>
    </source>
</evidence>
<gene>
    <name evidence="2" type="ORF">PVAP13_5KG766150</name>
</gene>
<feature type="compositionally biased region" description="Basic and acidic residues" evidence="1">
    <location>
        <begin position="123"/>
        <end position="145"/>
    </location>
</feature>
<comment type="caution">
    <text evidence="2">The sequence shown here is derived from an EMBL/GenBank/DDBJ whole genome shotgun (WGS) entry which is preliminary data.</text>
</comment>
<proteinExistence type="predicted"/>
<keyword evidence="3" id="KW-1185">Reference proteome</keyword>
<name>A0A8T0T545_PANVG</name>
<evidence type="ECO:0000313" key="2">
    <source>
        <dbReference type="EMBL" id="KAG2603369.1"/>
    </source>
</evidence>
<feature type="compositionally biased region" description="Basic and acidic residues" evidence="1">
    <location>
        <begin position="85"/>
        <end position="97"/>
    </location>
</feature>
<accession>A0A8T0T545</accession>
<dbReference type="AlphaFoldDB" id="A0A8T0T545"/>
<protein>
    <submittedName>
        <fullName evidence="2">Uncharacterized protein</fullName>
    </submittedName>
</protein>
<sequence>MVRRRRKAWRADGGGHGAEANRARRPPTAAPPPLPPCRRTWSSRSPQRRGGAGAPRLAAAGQAEVRGGRIRLERSSSAAAGRSRWRSDARGCWREEQLQASPVSAPSSPSVPSLTPLLPPHRLRLDELRCPRPDPARAELERGADGVRGQRGSPPPPCPSMAGAAHGLPRLSTSLAGSPSSGYAQPPARHGGGRSSHAPS</sequence>
<feature type="region of interest" description="Disordered" evidence="1">
    <location>
        <begin position="1"/>
        <end position="200"/>
    </location>
</feature>
<dbReference type="EMBL" id="CM029045">
    <property type="protein sequence ID" value="KAG2603369.1"/>
    <property type="molecule type" value="Genomic_DNA"/>
</dbReference>
<evidence type="ECO:0000313" key="3">
    <source>
        <dbReference type="Proteomes" id="UP000823388"/>
    </source>
</evidence>